<dbReference type="AlphaFoldDB" id="A0A419PRK1"/>
<proteinExistence type="predicted"/>
<comment type="caution">
    <text evidence="2">The sequence shown here is derived from an EMBL/GenBank/DDBJ whole genome shotgun (WGS) entry which is preliminary data.</text>
</comment>
<feature type="region of interest" description="Disordered" evidence="1">
    <location>
        <begin position="102"/>
        <end position="139"/>
    </location>
</feature>
<evidence type="ECO:0000256" key="1">
    <source>
        <dbReference type="SAM" id="MobiDB-lite"/>
    </source>
</evidence>
<dbReference type="Proteomes" id="UP000286415">
    <property type="component" value="Unassembled WGS sequence"/>
</dbReference>
<accession>A0A419PRK1</accession>
<protein>
    <submittedName>
        <fullName evidence="2">Uncharacterized protein</fullName>
    </submittedName>
</protein>
<dbReference type="OrthoDB" id="10527227at2759"/>
<gene>
    <name evidence="2" type="ORF">CSKR_108208</name>
</gene>
<sequence length="139" mass="15278">MEQNVSVKYLPHAPYSTGLRTAGLNQDMLNHSDSTRPSLIVRHNPSQKIVVRPARQGRQTKADSHQRDKNLVMCTYAWDGGRSELSGNAETDLSTVSIFCAPQTHGSSAMTRESGKSNDRGKTKVSFILSIPQSPKPVE</sequence>
<dbReference type="InParanoid" id="A0A419PRK1"/>
<feature type="compositionally biased region" description="Basic and acidic residues" evidence="1">
    <location>
        <begin position="113"/>
        <end position="122"/>
    </location>
</feature>
<reference evidence="2 3" key="1">
    <citation type="journal article" date="2018" name="Biotechnol. Adv.">
        <title>Improved genomic resources and new bioinformatic workflow for the carcinogenic parasite Clonorchis sinensis: Biotechnological implications.</title>
        <authorList>
            <person name="Wang D."/>
            <person name="Korhonen P.K."/>
            <person name="Gasser R.B."/>
            <person name="Young N.D."/>
        </authorList>
    </citation>
    <scope>NUCLEOTIDE SEQUENCE [LARGE SCALE GENOMIC DNA]</scope>
    <source>
        <strain evidence="2">Cs-k2</strain>
    </source>
</reference>
<organism evidence="2 3">
    <name type="scientific">Clonorchis sinensis</name>
    <name type="common">Chinese liver fluke</name>
    <dbReference type="NCBI Taxonomy" id="79923"/>
    <lineage>
        <taxon>Eukaryota</taxon>
        <taxon>Metazoa</taxon>
        <taxon>Spiralia</taxon>
        <taxon>Lophotrochozoa</taxon>
        <taxon>Platyhelminthes</taxon>
        <taxon>Trematoda</taxon>
        <taxon>Digenea</taxon>
        <taxon>Opisthorchiida</taxon>
        <taxon>Opisthorchiata</taxon>
        <taxon>Opisthorchiidae</taxon>
        <taxon>Clonorchis</taxon>
    </lineage>
</organism>
<dbReference type="EMBL" id="NIRI02000077">
    <property type="protein sequence ID" value="KAG5441096.1"/>
    <property type="molecule type" value="Genomic_DNA"/>
</dbReference>
<evidence type="ECO:0000313" key="3">
    <source>
        <dbReference type="Proteomes" id="UP000286415"/>
    </source>
</evidence>
<evidence type="ECO:0000313" key="2">
    <source>
        <dbReference type="EMBL" id="KAG5441096.1"/>
    </source>
</evidence>
<name>A0A419PRK1_CLOSI</name>
<keyword evidence="3" id="KW-1185">Reference proteome</keyword>
<reference evidence="2 3" key="2">
    <citation type="journal article" date="2021" name="Genomics">
        <title>High-quality reference genome for Clonorchis sinensis.</title>
        <authorList>
            <person name="Young N.D."/>
            <person name="Stroehlein A.J."/>
            <person name="Kinkar L."/>
            <person name="Wang T."/>
            <person name="Sohn W.M."/>
            <person name="Chang B.C.H."/>
            <person name="Kaur P."/>
            <person name="Weisz D."/>
            <person name="Dudchenko O."/>
            <person name="Aiden E.L."/>
            <person name="Korhonen P.K."/>
            <person name="Gasser R.B."/>
        </authorList>
    </citation>
    <scope>NUCLEOTIDE SEQUENCE [LARGE SCALE GENOMIC DNA]</scope>
    <source>
        <strain evidence="2">Cs-k2</strain>
    </source>
</reference>